<dbReference type="RefSeq" id="XP_024320443.1">
    <property type="nucleotide sequence ID" value="XM_024472012.1"/>
</dbReference>
<feature type="region of interest" description="Disordered" evidence="1">
    <location>
        <begin position="140"/>
        <end position="210"/>
    </location>
</feature>
<feature type="compositionally biased region" description="Polar residues" evidence="1">
    <location>
        <begin position="140"/>
        <end position="150"/>
    </location>
</feature>
<dbReference type="VEuPathDB" id="FungiDB:GMDG_05978"/>
<feature type="transmembrane region" description="Helical" evidence="2">
    <location>
        <begin position="215"/>
        <end position="236"/>
    </location>
</feature>
<feature type="compositionally biased region" description="Low complexity" evidence="1">
    <location>
        <begin position="151"/>
        <end position="202"/>
    </location>
</feature>
<dbReference type="Proteomes" id="UP000077154">
    <property type="component" value="Unassembled WGS sequence"/>
</dbReference>
<organism evidence="3">
    <name type="scientific">Pseudogymnoascus destructans</name>
    <dbReference type="NCBI Taxonomy" id="655981"/>
    <lineage>
        <taxon>Eukaryota</taxon>
        <taxon>Fungi</taxon>
        <taxon>Dikarya</taxon>
        <taxon>Ascomycota</taxon>
        <taxon>Pezizomycotina</taxon>
        <taxon>Leotiomycetes</taxon>
        <taxon>Thelebolales</taxon>
        <taxon>Thelebolaceae</taxon>
        <taxon>Pseudogymnoascus</taxon>
    </lineage>
</organism>
<protein>
    <submittedName>
        <fullName evidence="3">Uncharacterized protein</fullName>
    </submittedName>
</protein>
<dbReference type="EMBL" id="KV441411">
    <property type="protein sequence ID" value="OAF55142.1"/>
    <property type="molecule type" value="Genomic_DNA"/>
</dbReference>
<accession>A0A177A0X6</accession>
<dbReference type="AlphaFoldDB" id="A0A177A0X6"/>
<sequence length="365" mass="37121">MPARYAAVDAADLLFGRATTVRNGYAARETIACRMGEQDCGPTVKPYHACCPRSTECGSPQLNIYCCEPDKDCKPQLTKLPQCANPEHDMYDFDGFFCCEQGRKGYGNTKSDGNGCGAPDYELQEFDKWLTIAVSGRAITTSSSKTSTGAPSATNPGNTSNTSSASNSSGHSSGHASGHASSTTGPSSSSPTAPFAGAPSSTDGSAGKSSNAGPIAGGVVGGIAALALIAFLVWFLRRRKARSYASAAPPSPSGAYHAQGPEKDVPHTAMGKAAAAQKGEEGGSGGVSELPGEERGDVAAAAEMYSPGMPGTPGQGAAELYSPSVATTAELHGVERGPGELLAWDGRGVPAQLRAGDRGGPVELP</sequence>
<feature type="region of interest" description="Disordered" evidence="1">
    <location>
        <begin position="245"/>
        <end position="292"/>
    </location>
</feature>
<proteinExistence type="predicted"/>
<dbReference type="GeneID" id="36291501"/>
<gene>
    <name evidence="3" type="ORF">VC83_08460</name>
</gene>
<name>A0A177A0X6_9PEZI</name>
<evidence type="ECO:0000313" key="3">
    <source>
        <dbReference type="EMBL" id="OAF55142.1"/>
    </source>
</evidence>
<reference evidence="3" key="1">
    <citation type="submission" date="2016-03" db="EMBL/GenBank/DDBJ databases">
        <title>Updated assembly of Pseudogymnoascus destructans, the fungus causing white-nose syndrome of bats.</title>
        <authorList>
            <person name="Palmer J.M."/>
            <person name="Drees K.P."/>
            <person name="Foster J.T."/>
            <person name="Lindner D.L."/>
        </authorList>
    </citation>
    <scope>NUCLEOTIDE SEQUENCE [LARGE SCALE GENOMIC DNA]</scope>
    <source>
        <strain evidence="3">20631-21</strain>
    </source>
</reference>
<dbReference type="eggNOG" id="ENOG502SVS7">
    <property type="taxonomic scope" value="Eukaryota"/>
</dbReference>
<keyword evidence="2" id="KW-0472">Membrane</keyword>
<dbReference type="OrthoDB" id="4779287at2759"/>
<keyword evidence="2" id="KW-1133">Transmembrane helix</keyword>
<keyword evidence="2" id="KW-0812">Transmembrane</keyword>
<dbReference type="CDD" id="cd12087">
    <property type="entry name" value="TM_EGFR-like"/>
    <property type="match status" value="1"/>
</dbReference>
<evidence type="ECO:0000256" key="2">
    <source>
        <dbReference type="SAM" id="Phobius"/>
    </source>
</evidence>
<evidence type="ECO:0000256" key="1">
    <source>
        <dbReference type="SAM" id="MobiDB-lite"/>
    </source>
</evidence>